<dbReference type="Pfam" id="PF01039">
    <property type="entry name" value="Carboxyl_trans"/>
    <property type="match status" value="1"/>
</dbReference>
<evidence type="ECO:0000259" key="16">
    <source>
        <dbReference type="PROSITE" id="PS50975"/>
    </source>
</evidence>
<dbReference type="PROSITE" id="PS00866">
    <property type="entry name" value="CPSASE_1"/>
    <property type="match status" value="1"/>
</dbReference>
<feature type="domain" description="Lipoyl-binding" evidence="15">
    <location>
        <begin position="576"/>
        <end position="650"/>
    </location>
</feature>
<dbReference type="GO" id="GO:0005739">
    <property type="term" value="C:mitochondrion"/>
    <property type="evidence" value="ECO:0007669"/>
    <property type="project" value="TreeGrafter"/>
</dbReference>
<evidence type="ECO:0000256" key="8">
    <source>
        <dbReference type="ARBA" id="ARBA00023098"/>
    </source>
</evidence>
<feature type="non-terminal residue" evidence="20">
    <location>
        <position position="2094"/>
    </location>
</feature>
<evidence type="ECO:0000256" key="9">
    <source>
        <dbReference type="ARBA" id="ARBA00023160"/>
    </source>
</evidence>
<feature type="domain" description="CoA carboxyltransferase N-terminal" evidence="18">
    <location>
        <begin position="1362"/>
        <end position="1700"/>
    </location>
</feature>
<dbReference type="FunFam" id="3.30.1490.20:FF:000003">
    <property type="entry name" value="acetyl-CoA carboxylase isoform X1"/>
    <property type="match status" value="1"/>
</dbReference>
<dbReference type="InterPro" id="IPR013537">
    <property type="entry name" value="AcCoA_COase_cen"/>
</dbReference>
<dbReference type="InterPro" id="IPR013815">
    <property type="entry name" value="ATP_grasp_subdomain_1"/>
</dbReference>
<dbReference type="SUPFAM" id="SSF52096">
    <property type="entry name" value="ClpP/crotonase"/>
    <property type="match status" value="2"/>
</dbReference>
<dbReference type="InterPro" id="IPR011053">
    <property type="entry name" value="Single_hybrid_motif"/>
</dbReference>
<dbReference type="GO" id="GO:0006633">
    <property type="term" value="P:fatty acid biosynthetic process"/>
    <property type="evidence" value="ECO:0007669"/>
    <property type="project" value="UniProtKB-KW"/>
</dbReference>
<keyword evidence="3" id="KW-0444">Lipid biosynthesis</keyword>
<evidence type="ECO:0000256" key="11">
    <source>
        <dbReference type="ARBA" id="ARBA00023268"/>
    </source>
</evidence>
<dbReference type="InterPro" id="IPR016185">
    <property type="entry name" value="PreATP-grasp_dom_sf"/>
</dbReference>
<comment type="catalytic activity">
    <reaction evidence="12">
        <text>hydrogencarbonate + acetyl-CoA + ATP = malonyl-CoA + ADP + phosphate + H(+)</text>
        <dbReference type="Rhea" id="RHEA:11308"/>
        <dbReference type="ChEBI" id="CHEBI:15378"/>
        <dbReference type="ChEBI" id="CHEBI:17544"/>
        <dbReference type="ChEBI" id="CHEBI:30616"/>
        <dbReference type="ChEBI" id="CHEBI:43474"/>
        <dbReference type="ChEBI" id="CHEBI:57288"/>
        <dbReference type="ChEBI" id="CHEBI:57384"/>
        <dbReference type="ChEBI" id="CHEBI:456216"/>
        <dbReference type="EC" id="6.4.1.2"/>
    </reaction>
</comment>
<name>A0A433Q8K2_9FUNG</name>
<keyword evidence="5 14" id="KW-0547">Nucleotide-binding</keyword>
<comment type="caution">
    <text evidence="20">The sequence shown here is derived from an EMBL/GenBank/DDBJ whole genome shotgun (WGS) entry which is preliminary data.</text>
</comment>
<dbReference type="InterPro" id="IPR011054">
    <property type="entry name" value="Rudment_hybrid_motif"/>
</dbReference>
<dbReference type="Pfam" id="PF02786">
    <property type="entry name" value="CPSase_L_D2"/>
    <property type="match status" value="1"/>
</dbReference>
<dbReference type="Gene3D" id="3.90.1770.10">
    <property type="entry name" value="PreATP-grasp domain"/>
    <property type="match status" value="1"/>
</dbReference>
<evidence type="ECO:0000256" key="12">
    <source>
        <dbReference type="ARBA" id="ARBA00048065"/>
    </source>
</evidence>
<dbReference type="InterPro" id="IPR029045">
    <property type="entry name" value="ClpP/crotonase-like_dom_sf"/>
</dbReference>
<dbReference type="SMART" id="SM00878">
    <property type="entry name" value="Biotin_carb_C"/>
    <property type="match status" value="1"/>
</dbReference>
<evidence type="ECO:0000256" key="3">
    <source>
        <dbReference type="ARBA" id="ARBA00022516"/>
    </source>
</evidence>
<evidence type="ECO:0000256" key="4">
    <source>
        <dbReference type="ARBA" id="ARBA00022598"/>
    </source>
</evidence>
<dbReference type="FunFam" id="3.30.470.20:FF:000005">
    <property type="entry name" value="Acetyl-CoA carboxylase 1"/>
    <property type="match status" value="1"/>
</dbReference>
<evidence type="ECO:0000259" key="17">
    <source>
        <dbReference type="PROSITE" id="PS50979"/>
    </source>
</evidence>
<keyword evidence="10" id="KW-0092">Biotin</keyword>
<dbReference type="Pfam" id="PF21385">
    <property type="entry name" value="ACCA_BT"/>
    <property type="match status" value="1"/>
</dbReference>
<sequence>MDIVDFLAACTHQTYLYTLHCLLPPTTSFLTHRGHASENPRLPESLAKSKQKIVFIGPPASAMRSLGDKISSTIVAQSAQVPTMAWSGSGISRTELDSEGHVIVSDDIYQTACITTPEEGLEAANKIGYPIMIKASEGGGGKGIRKVESDELFKQSFAQVLGEVPGSPIFIMKLAGNARHLEVQLLADQYGNAISLFGRDCSVQRRHQKIIEEAPVTIAKQDTFEAMEKAAVRLAKLVGYVSAGTVEYLYSHAQDDFYFLELNPRLQVEHPTTEMVSGVNLPAAQLQIAMGIPLHRIRDIRILYGMQPTGTNEIDFDFVISQSTETQRKPTPKGHVIAVRITAENPDAGFKPSSGIMQELNFRSSNNVWGYFSVVTAGGLHEFADSQFGHIFAYGENRQQARKNMVVALKELSIRGDFRTTVEYLIRLLETNEFEENTINTGWLDTLISSNVTAERPEKMLAVLCGAVTKAHRASDECEKEYKRSLEKGQVPSKDTLKTIFTVDFIYEGLRYKFTATRSAPDTYTLYLNGSKTQIAVRSLSDGGLLVLLDGKSHTTYSREEVAGTRLMVDGKTCQLEQENDPTQLRSPSPGKLVSLLLESGEHVNAGQAYAEIEVMKMYMPLIASENGIVQFIKQPGTALDAGDIIGILALDDPTRVKHAVPFTGQPPAFGSPYVRGDKPFQRFQEVKRVLEYILEGYDNQAIAQATVRELMEILRDPDLPYSELGAVFSALSGRLPPKLELALYKVYEEMRNNGNDFPVKEFRDIIETFARDNLKTQADVNNLMNQLAPILDILDSFASGLKQHEYAVVTELMENYYDVEILFNGQQREEEVILALRDQFKDDADKVTGIVLSHAKVSSKNSLIIMLLDTIYPASVGGALDKFFEPTLKKLSELERLTQKVALKARELLIHCQLPSYEERVNQMEQILISAVQEKVYGGGVEYRTPSFDAIKDLVDTKFNVFDVLPNFFYHEDKWVRLAALEVYSRRSYHAYEILDVDYDLDVAPFIISWKFLLQDVARNTEGPKRVASVSDLTFLLNRYDEEPIRTGAMTSLFSIEELEKNLDRILKPFRDAPLPHSNGKATLEDQPDFMGNILNIAVRSEIGLDDDYWKPKLSDFVKSHATKWRECNLRRVTILVCRPDQWLGYFTFRERSDYSEDQTIRHIEPAMAYQLELARLSNFDIKPCFIENRNIHVYYAVAKENPSDCRFFIRALVRPGRIKNSVRTADYLISESDRLLTDILDALEIVGHEHKNSDCNHLFINFIPTFVLEPEEVETALKGFIERHGKRLWRLRVTGAEIRFTVQNQRDMVPIPLRFIVDNVAGYIHKVEIYSEVKTERGDWILKSLGRVSGSMHLQPNFSPYPTKEWLQPRRYKAHLMGTTYVYDFPELFCQSIQNQWQRAAKQNPSVKIPTNFLDPVELVLDEKENLQEVQRPAGANACGMVAWIFTLFTPESPKGRRIVVIANDITFKIGSFGPAEDQIFFKASEMARRLGIPRVYLSANSGARIGLADEITPLVRPAFVDPENPAKGLKYLYLNTDGFKQVNLNGQQTVLTEEIVEAGETRYRITDVIGATDGLGVENLRGSGLIAGATSRAYDDIFTITLVTCRSVGIGAYLVRLGQRTVQNEGQPIILTGAPALNKVLGREVYTSNLQLGGTQIMYKNGVSHLTAENDLEGISKIVQWLSFVPEHRGAPVTIVPSLDPIDREIGFMPTKTSYDPSGFFDHGSFIETLSGWARTVVVGRARLGGIPMGCIAVETRTVENIVPADPANSDSHEQVLMEAGQVWYPNSAFKTAQAINDFNKGEQLPLIIFANWRGFSGGQRDMFNEVLKYGSYIVDALANYKQPVFVYIVPNGELRGGAWVVVDPTINSDMMEMYADVKARAGVLEPEGIVEIKFRKTQLISTMERLDETYRNLKKLLDDPSKSAEEKEDIKVQLTAREQDLLPVYSQIALQFADLHDTAGRMKAKGTIQKALEWRFARRFFYWRVRRRLSEEYAFRCLAAADPKLSRESMTRYLQKWFRTDVHGGDWESDDVIVTEWFERERENIDKRVDRLKHDALAEQVLSIAENDQNAVVEGFAKVLETLSVDVKME</sequence>
<dbReference type="Gene3D" id="3.30.470.20">
    <property type="entry name" value="ATP-grasp fold, B domain"/>
    <property type="match status" value="1"/>
</dbReference>
<keyword evidence="8" id="KW-0443">Lipid metabolism</keyword>
<evidence type="ECO:0000313" key="20">
    <source>
        <dbReference type="EMBL" id="RUS26105.1"/>
    </source>
</evidence>
<dbReference type="InterPro" id="IPR005482">
    <property type="entry name" value="Biotin_COase_C"/>
</dbReference>
<gene>
    <name evidence="20" type="ORF">BC938DRAFT_471229</name>
</gene>
<dbReference type="SUPFAM" id="SSF52440">
    <property type="entry name" value="PreATP-grasp domain"/>
    <property type="match status" value="1"/>
</dbReference>
<evidence type="ECO:0000256" key="10">
    <source>
        <dbReference type="ARBA" id="ARBA00023267"/>
    </source>
</evidence>
<protein>
    <submittedName>
        <fullName evidence="20">Acetyl-CoA carboxylase</fullName>
    </submittedName>
</protein>
<dbReference type="CDD" id="cd06850">
    <property type="entry name" value="biotinyl_domain"/>
    <property type="match status" value="1"/>
</dbReference>
<evidence type="ECO:0000256" key="14">
    <source>
        <dbReference type="PROSITE-ProRule" id="PRU00409"/>
    </source>
</evidence>
<dbReference type="SUPFAM" id="SSF51230">
    <property type="entry name" value="Single hybrid motif"/>
    <property type="match status" value="1"/>
</dbReference>
<keyword evidence="9" id="KW-0275">Fatty acid biosynthesis</keyword>
<dbReference type="PROSITE" id="PS50975">
    <property type="entry name" value="ATP_GRASP"/>
    <property type="match status" value="1"/>
</dbReference>
<feature type="domain" description="CoA carboxyltransferase C-terminal" evidence="19">
    <location>
        <begin position="1704"/>
        <end position="2004"/>
    </location>
</feature>
<dbReference type="InterPro" id="IPR005479">
    <property type="entry name" value="CPAse_ATP-bd"/>
</dbReference>
<dbReference type="InterPro" id="IPR049074">
    <property type="entry name" value="ACCA_BT"/>
</dbReference>
<dbReference type="PROSITE" id="PS00867">
    <property type="entry name" value="CPSASE_2"/>
    <property type="match status" value="1"/>
</dbReference>
<dbReference type="PROSITE" id="PS00188">
    <property type="entry name" value="BIOTIN"/>
    <property type="match status" value="1"/>
</dbReference>
<dbReference type="UniPathway" id="UPA00655">
    <property type="reaction ID" value="UER00711"/>
</dbReference>
<dbReference type="PROSITE" id="PS50979">
    <property type="entry name" value="BC"/>
    <property type="match status" value="1"/>
</dbReference>
<dbReference type="PROSITE" id="PS50980">
    <property type="entry name" value="COA_CT_NTER"/>
    <property type="match status" value="1"/>
</dbReference>
<dbReference type="InterPro" id="IPR011762">
    <property type="entry name" value="COA_CT_N"/>
</dbReference>
<keyword evidence="21" id="KW-1185">Reference proteome</keyword>
<accession>A0A433Q8K2</accession>
<proteinExistence type="predicted"/>
<evidence type="ECO:0000256" key="13">
    <source>
        <dbReference type="ARBA" id="ARBA00048600"/>
    </source>
</evidence>
<dbReference type="Gene3D" id="3.30.1490.20">
    <property type="entry name" value="ATP-grasp fold, A domain"/>
    <property type="match status" value="1"/>
</dbReference>
<dbReference type="Gene3D" id="2.40.50.100">
    <property type="match status" value="1"/>
</dbReference>
<evidence type="ECO:0000256" key="7">
    <source>
        <dbReference type="ARBA" id="ARBA00022840"/>
    </source>
</evidence>
<dbReference type="PROSITE" id="PS50989">
    <property type="entry name" value="COA_CT_CTER"/>
    <property type="match status" value="1"/>
</dbReference>
<dbReference type="InterPro" id="IPR034733">
    <property type="entry name" value="AcCoA_carboxyl_beta"/>
</dbReference>
<dbReference type="FunFam" id="2.40.50.100:FF:000005">
    <property type="entry name" value="Acetyl-CoA carboxylase 1"/>
    <property type="match status" value="1"/>
</dbReference>
<evidence type="ECO:0000256" key="5">
    <source>
        <dbReference type="ARBA" id="ARBA00022741"/>
    </source>
</evidence>
<feature type="domain" description="Biotin carboxylation" evidence="17">
    <location>
        <begin position="1"/>
        <end position="449"/>
    </location>
</feature>
<dbReference type="PANTHER" id="PTHR45728">
    <property type="entry name" value="ACETYL-COA CARBOXYLASE, ISOFORM A"/>
    <property type="match status" value="1"/>
</dbReference>
<evidence type="ECO:0000259" key="18">
    <source>
        <dbReference type="PROSITE" id="PS50980"/>
    </source>
</evidence>
<comment type="pathway">
    <text evidence="2">Lipid metabolism; malonyl-CoA biosynthesis; malonyl-CoA from acetyl-CoA: step 1/1.</text>
</comment>
<reference evidence="20 21" key="1">
    <citation type="journal article" date="2018" name="New Phytol.">
        <title>Phylogenomics of Endogonaceae and evolution of mycorrhizas within Mucoromycota.</title>
        <authorList>
            <person name="Chang Y."/>
            <person name="Desiro A."/>
            <person name="Na H."/>
            <person name="Sandor L."/>
            <person name="Lipzen A."/>
            <person name="Clum A."/>
            <person name="Barry K."/>
            <person name="Grigoriev I.V."/>
            <person name="Martin F.M."/>
            <person name="Stajich J.E."/>
            <person name="Smith M.E."/>
            <person name="Bonito G."/>
            <person name="Spatafora J.W."/>
        </authorList>
    </citation>
    <scope>NUCLEOTIDE SEQUENCE [LARGE SCALE GENOMIC DNA]</scope>
    <source>
        <strain evidence="20 21">AD002</strain>
    </source>
</reference>
<dbReference type="Gene3D" id="2.40.460.10">
    <property type="entry name" value="Biotin dependent carboxylase carboxyltransferase"/>
    <property type="match status" value="1"/>
</dbReference>
<comment type="catalytic activity">
    <reaction evidence="13">
        <text>N(6)-biotinyl-L-lysyl-[protein] + hydrogencarbonate + ATP = N(6)-carboxybiotinyl-L-lysyl-[protein] + ADP + phosphate + H(+)</text>
        <dbReference type="Rhea" id="RHEA:13501"/>
        <dbReference type="Rhea" id="RHEA-COMP:10505"/>
        <dbReference type="Rhea" id="RHEA-COMP:10506"/>
        <dbReference type="ChEBI" id="CHEBI:15378"/>
        <dbReference type="ChEBI" id="CHEBI:17544"/>
        <dbReference type="ChEBI" id="CHEBI:30616"/>
        <dbReference type="ChEBI" id="CHEBI:43474"/>
        <dbReference type="ChEBI" id="CHEBI:83144"/>
        <dbReference type="ChEBI" id="CHEBI:83145"/>
        <dbReference type="ChEBI" id="CHEBI:456216"/>
        <dbReference type="EC" id="6.3.4.14"/>
    </reaction>
</comment>
<dbReference type="GO" id="GO:0004075">
    <property type="term" value="F:biotin carboxylase activity"/>
    <property type="evidence" value="ECO:0007669"/>
    <property type="project" value="UniProtKB-EC"/>
</dbReference>
<evidence type="ECO:0000259" key="19">
    <source>
        <dbReference type="PROSITE" id="PS50989"/>
    </source>
</evidence>
<evidence type="ECO:0000256" key="2">
    <source>
        <dbReference type="ARBA" id="ARBA00004956"/>
    </source>
</evidence>
<dbReference type="Gene3D" id="3.90.226.10">
    <property type="entry name" value="2-enoyl-CoA Hydratase, Chain A, domain 1"/>
    <property type="match status" value="2"/>
</dbReference>
<dbReference type="PROSITE" id="PS50968">
    <property type="entry name" value="BIOTINYL_LIPOYL"/>
    <property type="match status" value="1"/>
</dbReference>
<dbReference type="InterPro" id="IPR000089">
    <property type="entry name" value="Biotin_lipoyl"/>
</dbReference>
<dbReference type="Gene3D" id="3.40.50.20">
    <property type="match status" value="1"/>
</dbReference>
<dbReference type="SUPFAM" id="SSF51246">
    <property type="entry name" value="Rudiment single hybrid motif"/>
    <property type="match status" value="1"/>
</dbReference>
<dbReference type="InterPro" id="IPR011763">
    <property type="entry name" value="COA_CT_C"/>
</dbReference>
<evidence type="ECO:0000259" key="15">
    <source>
        <dbReference type="PROSITE" id="PS50968"/>
    </source>
</evidence>
<dbReference type="InterPro" id="IPR049076">
    <property type="entry name" value="ACCA"/>
</dbReference>
<dbReference type="GO" id="GO:2001295">
    <property type="term" value="P:malonyl-CoA biosynthetic process"/>
    <property type="evidence" value="ECO:0007669"/>
    <property type="project" value="UniProtKB-UniPathway"/>
</dbReference>
<comment type="cofactor">
    <cofactor evidence="1">
        <name>biotin</name>
        <dbReference type="ChEBI" id="CHEBI:57586"/>
    </cofactor>
</comment>
<keyword evidence="4" id="KW-0436">Ligase</keyword>
<dbReference type="Proteomes" id="UP000274822">
    <property type="component" value="Unassembled WGS sequence"/>
</dbReference>
<dbReference type="FunFam" id="3.90.226.10:FF:000010">
    <property type="entry name" value="acetyl-CoA carboxylase isoform X2"/>
    <property type="match status" value="1"/>
</dbReference>
<organism evidence="20 21">
    <name type="scientific">Jimgerdemannia flammicorona</name>
    <dbReference type="NCBI Taxonomy" id="994334"/>
    <lineage>
        <taxon>Eukaryota</taxon>
        <taxon>Fungi</taxon>
        <taxon>Fungi incertae sedis</taxon>
        <taxon>Mucoromycota</taxon>
        <taxon>Mucoromycotina</taxon>
        <taxon>Endogonomycetes</taxon>
        <taxon>Endogonales</taxon>
        <taxon>Endogonaceae</taxon>
        <taxon>Jimgerdemannia</taxon>
    </lineage>
</organism>
<keyword evidence="11" id="KW-0511">Multifunctional enzyme</keyword>
<dbReference type="SUPFAM" id="SSF56059">
    <property type="entry name" value="Glutathione synthetase ATP-binding domain-like"/>
    <property type="match status" value="1"/>
</dbReference>
<dbReference type="GO" id="GO:0003989">
    <property type="term" value="F:acetyl-CoA carboxylase activity"/>
    <property type="evidence" value="ECO:0007669"/>
    <property type="project" value="UniProtKB-EC"/>
</dbReference>
<evidence type="ECO:0000256" key="6">
    <source>
        <dbReference type="ARBA" id="ARBA00022832"/>
    </source>
</evidence>
<dbReference type="Pfam" id="PF02785">
    <property type="entry name" value="Biotin_carb_C"/>
    <property type="match status" value="1"/>
</dbReference>
<feature type="domain" description="ATP-grasp" evidence="16">
    <location>
        <begin position="98"/>
        <end position="290"/>
    </location>
</feature>
<dbReference type="PANTHER" id="PTHR45728:SF3">
    <property type="entry name" value="ACETYL-COA CARBOXYLASE"/>
    <property type="match status" value="1"/>
</dbReference>
<dbReference type="GO" id="GO:0005524">
    <property type="term" value="F:ATP binding"/>
    <property type="evidence" value="ECO:0007669"/>
    <property type="project" value="UniProtKB-UniRule"/>
</dbReference>
<evidence type="ECO:0000313" key="21">
    <source>
        <dbReference type="Proteomes" id="UP000274822"/>
    </source>
</evidence>
<dbReference type="Pfam" id="PF08326">
    <property type="entry name" value="ACC_central"/>
    <property type="match status" value="1"/>
</dbReference>
<dbReference type="GO" id="GO:0046872">
    <property type="term" value="F:metal ion binding"/>
    <property type="evidence" value="ECO:0007669"/>
    <property type="project" value="InterPro"/>
</dbReference>
<keyword evidence="6" id="KW-0276">Fatty acid metabolism</keyword>
<dbReference type="Pfam" id="PF00364">
    <property type="entry name" value="Biotin_lipoyl"/>
    <property type="match status" value="1"/>
</dbReference>
<dbReference type="EMBL" id="RBNJ01011241">
    <property type="protein sequence ID" value="RUS26105.1"/>
    <property type="molecule type" value="Genomic_DNA"/>
</dbReference>
<keyword evidence="7 14" id="KW-0067">ATP-binding</keyword>
<dbReference type="InterPro" id="IPR001882">
    <property type="entry name" value="Biotin_BS"/>
</dbReference>
<dbReference type="InterPro" id="IPR011761">
    <property type="entry name" value="ATP-grasp"/>
</dbReference>
<dbReference type="InterPro" id="IPR011764">
    <property type="entry name" value="Biotin_carboxylation_dom"/>
</dbReference>
<evidence type="ECO:0000256" key="1">
    <source>
        <dbReference type="ARBA" id="ARBA00001953"/>
    </source>
</evidence>